<dbReference type="PANTHER" id="PTHR13932">
    <property type="entry name" value="COPROPORPHYRINIGEN III OXIDASE"/>
    <property type="match status" value="1"/>
</dbReference>
<dbReference type="InterPro" id="IPR007197">
    <property type="entry name" value="rSAM"/>
</dbReference>
<proteinExistence type="predicted"/>
<evidence type="ECO:0000256" key="4">
    <source>
        <dbReference type="ARBA" id="ARBA00023014"/>
    </source>
</evidence>
<dbReference type="CDD" id="cd01335">
    <property type="entry name" value="Radical_SAM"/>
    <property type="match status" value="1"/>
</dbReference>
<dbReference type="InterPro" id="IPR006638">
    <property type="entry name" value="Elp3/MiaA/NifB-like_rSAM"/>
</dbReference>
<dbReference type="GO" id="GO:0006779">
    <property type="term" value="P:porphyrin-containing compound biosynthetic process"/>
    <property type="evidence" value="ECO:0007669"/>
    <property type="project" value="TreeGrafter"/>
</dbReference>
<dbReference type="RefSeq" id="XP_014161392.1">
    <property type="nucleotide sequence ID" value="XM_014305917.1"/>
</dbReference>
<dbReference type="PANTHER" id="PTHR13932:SF5">
    <property type="entry name" value="RADICAL S-ADENOSYL METHIONINE DOMAIN-CONTAINING PROTEIN 1, MITOCHONDRIAL"/>
    <property type="match status" value="1"/>
</dbReference>
<dbReference type="eggNOG" id="ENOG502QRH0">
    <property type="taxonomic scope" value="Eukaryota"/>
</dbReference>
<dbReference type="GO" id="GO:0051539">
    <property type="term" value="F:4 iron, 4 sulfur cluster binding"/>
    <property type="evidence" value="ECO:0007669"/>
    <property type="project" value="TreeGrafter"/>
</dbReference>
<dbReference type="SUPFAM" id="SSF102114">
    <property type="entry name" value="Radical SAM enzymes"/>
    <property type="match status" value="1"/>
</dbReference>
<feature type="domain" description="Radical SAM core" evidence="5">
    <location>
        <begin position="59"/>
        <end position="254"/>
    </location>
</feature>
<keyword evidence="2" id="KW-0479">Metal-binding</keyword>
<dbReference type="SFLD" id="SFLDG01065">
    <property type="entry name" value="anaerobic_coproporphyrinogen-I"/>
    <property type="match status" value="1"/>
</dbReference>
<name>A0A0L0GEP5_9EUKA</name>
<evidence type="ECO:0000256" key="1">
    <source>
        <dbReference type="ARBA" id="ARBA00022691"/>
    </source>
</evidence>
<protein>
    <recommendedName>
        <fullName evidence="5">Radical SAM core domain-containing protein</fullName>
    </recommendedName>
</protein>
<dbReference type="Proteomes" id="UP000054560">
    <property type="component" value="Unassembled WGS sequence"/>
</dbReference>
<organism evidence="6 7">
    <name type="scientific">Sphaeroforma arctica JP610</name>
    <dbReference type="NCBI Taxonomy" id="667725"/>
    <lineage>
        <taxon>Eukaryota</taxon>
        <taxon>Ichthyosporea</taxon>
        <taxon>Ichthyophonida</taxon>
        <taxon>Sphaeroforma</taxon>
    </lineage>
</organism>
<keyword evidence="4" id="KW-0411">Iron-sulfur</keyword>
<evidence type="ECO:0000313" key="6">
    <source>
        <dbReference type="EMBL" id="KNC87490.1"/>
    </source>
</evidence>
<evidence type="ECO:0000256" key="3">
    <source>
        <dbReference type="ARBA" id="ARBA00023004"/>
    </source>
</evidence>
<dbReference type="GeneID" id="25900880"/>
<dbReference type="PROSITE" id="PS51918">
    <property type="entry name" value="RADICAL_SAM"/>
    <property type="match status" value="1"/>
</dbReference>
<keyword evidence="7" id="KW-1185">Reference proteome</keyword>
<accession>A0A0L0GEP5</accession>
<evidence type="ECO:0000259" key="5">
    <source>
        <dbReference type="PROSITE" id="PS51918"/>
    </source>
</evidence>
<dbReference type="AlphaFoldDB" id="A0A0L0GEP5"/>
<dbReference type="SFLD" id="SFLDS00029">
    <property type="entry name" value="Radical_SAM"/>
    <property type="match status" value="1"/>
</dbReference>
<evidence type="ECO:0000313" key="7">
    <source>
        <dbReference type="Proteomes" id="UP000054560"/>
    </source>
</evidence>
<sequence length="254" mass="28472">MVGATSAALAGRYMLQLRSTTPFSNLYKPDRRLYKLNRRMMYLTANPVTKTRDTLDTRAVASRDVAVYIHWPYCKKMCSYCNFNRYVKDNVDHERMRNCLVTELKTALAATKPTSIRSVFFGGGTPTLAQPQTIKALLDVMTDAGLMQKGVTEVTMEGNPSSTEIQQMELFRNAGVNRMSLGVQSLISPEDLLFLGRNHSIDEAMAAVEVARTLFPGRFSIDLIFGRPGQTRTQWQDELNAAMQLVDGHVSLCM</sequence>
<dbReference type="Pfam" id="PF04055">
    <property type="entry name" value="Radical_SAM"/>
    <property type="match status" value="1"/>
</dbReference>
<dbReference type="EMBL" id="KQ241607">
    <property type="protein sequence ID" value="KNC87490.1"/>
    <property type="molecule type" value="Genomic_DNA"/>
</dbReference>
<evidence type="ECO:0000256" key="2">
    <source>
        <dbReference type="ARBA" id="ARBA00022723"/>
    </source>
</evidence>
<reference evidence="6 7" key="1">
    <citation type="submission" date="2011-02" db="EMBL/GenBank/DDBJ databases">
        <title>The Genome Sequence of Sphaeroforma arctica JP610.</title>
        <authorList>
            <consortium name="The Broad Institute Genome Sequencing Platform"/>
            <person name="Russ C."/>
            <person name="Cuomo C."/>
            <person name="Young S.K."/>
            <person name="Zeng Q."/>
            <person name="Gargeya S."/>
            <person name="Alvarado L."/>
            <person name="Berlin A."/>
            <person name="Chapman S.B."/>
            <person name="Chen Z."/>
            <person name="Freedman E."/>
            <person name="Gellesch M."/>
            <person name="Goldberg J."/>
            <person name="Griggs A."/>
            <person name="Gujja S."/>
            <person name="Heilman E."/>
            <person name="Heiman D."/>
            <person name="Howarth C."/>
            <person name="Mehta T."/>
            <person name="Neiman D."/>
            <person name="Pearson M."/>
            <person name="Roberts A."/>
            <person name="Saif S."/>
            <person name="Shea T."/>
            <person name="Shenoy N."/>
            <person name="Sisk P."/>
            <person name="Stolte C."/>
            <person name="Sykes S."/>
            <person name="White J."/>
            <person name="Yandava C."/>
            <person name="Burger G."/>
            <person name="Gray M.W."/>
            <person name="Holland P.W.H."/>
            <person name="King N."/>
            <person name="Lang F.B.F."/>
            <person name="Roger A.J."/>
            <person name="Ruiz-Trillo I."/>
            <person name="Haas B."/>
            <person name="Nusbaum C."/>
            <person name="Birren B."/>
        </authorList>
    </citation>
    <scope>NUCLEOTIDE SEQUENCE [LARGE SCALE GENOMIC DNA]</scope>
    <source>
        <strain evidence="6 7">JP610</strain>
    </source>
</reference>
<dbReference type="InterPro" id="IPR013785">
    <property type="entry name" value="Aldolase_TIM"/>
</dbReference>
<dbReference type="GO" id="GO:0005739">
    <property type="term" value="C:mitochondrion"/>
    <property type="evidence" value="ECO:0007669"/>
    <property type="project" value="TreeGrafter"/>
</dbReference>
<dbReference type="OrthoDB" id="431409at2759"/>
<dbReference type="STRING" id="667725.A0A0L0GEP5"/>
<keyword evidence="1" id="KW-0949">S-adenosyl-L-methionine</keyword>
<dbReference type="InterPro" id="IPR034505">
    <property type="entry name" value="Coproporphyrinogen-III_oxidase"/>
</dbReference>
<keyword evidence="3" id="KW-0408">Iron</keyword>
<gene>
    <name evidence="6" type="ORF">SARC_00376</name>
</gene>
<dbReference type="GO" id="GO:0003824">
    <property type="term" value="F:catalytic activity"/>
    <property type="evidence" value="ECO:0007669"/>
    <property type="project" value="InterPro"/>
</dbReference>
<dbReference type="SMART" id="SM00729">
    <property type="entry name" value="Elp3"/>
    <property type="match status" value="1"/>
</dbReference>
<dbReference type="GO" id="GO:0046872">
    <property type="term" value="F:metal ion binding"/>
    <property type="evidence" value="ECO:0007669"/>
    <property type="project" value="UniProtKB-KW"/>
</dbReference>
<dbReference type="Gene3D" id="3.20.20.70">
    <property type="entry name" value="Aldolase class I"/>
    <property type="match status" value="1"/>
</dbReference>
<dbReference type="InterPro" id="IPR058240">
    <property type="entry name" value="rSAM_sf"/>
</dbReference>